<proteinExistence type="predicted"/>
<reference evidence="2" key="1">
    <citation type="submission" date="2017-02" db="EMBL/GenBank/DDBJ databases">
        <title>Delving into the versatile metabolic prowess of the omnipresent phylum Bacteroidetes.</title>
        <authorList>
            <person name="Nobu M.K."/>
            <person name="Mei R."/>
            <person name="Narihiro T."/>
            <person name="Kuroda K."/>
            <person name="Liu W.-T."/>
        </authorList>
    </citation>
    <scope>NUCLEOTIDE SEQUENCE</scope>
    <source>
        <strain evidence="2">ADurb.Bin160</strain>
    </source>
</reference>
<evidence type="ECO:0000313" key="2">
    <source>
        <dbReference type="EMBL" id="OQB41800.1"/>
    </source>
</evidence>
<accession>A0A1V5ZNF7</accession>
<protein>
    <submittedName>
        <fullName evidence="2">Uncharacterized protein</fullName>
    </submittedName>
</protein>
<name>A0A1V5ZNF7_9BACT</name>
<gene>
    <name evidence="2" type="ORF">BWY04_00593</name>
</gene>
<sequence length="125" mass="13689">MANVFGNISQNKSNNNVTTQVVTHTAVLWATHKEFAIFIAILVAKDAVKIFTKLFQSNNVISSLSLLDLSFFNSTAQNFFCLIKASTLYSGIDVKAVSLPEKNADKKNKTKKTNIKTGSIMGNSK</sequence>
<evidence type="ECO:0000256" key="1">
    <source>
        <dbReference type="SAM" id="MobiDB-lite"/>
    </source>
</evidence>
<dbReference type="EMBL" id="MWDB01000010">
    <property type="protein sequence ID" value="OQB41800.1"/>
    <property type="molecule type" value="Genomic_DNA"/>
</dbReference>
<feature type="region of interest" description="Disordered" evidence="1">
    <location>
        <begin position="105"/>
        <end position="125"/>
    </location>
</feature>
<organism evidence="2">
    <name type="scientific">candidate division CPR1 bacterium ADurb.Bin160</name>
    <dbReference type="NCBI Taxonomy" id="1852826"/>
    <lineage>
        <taxon>Bacteria</taxon>
        <taxon>candidate division CPR1</taxon>
    </lineage>
</organism>
<dbReference type="AlphaFoldDB" id="A0A1V5ZNF7"/>
<comment type="caution">
    <text evidence="2">The sequence shown here is derived from an EMBL/GenBank/DDBJ whole genome shotgun (WGS) entry which is preliminary data.</text>
</comment>
<dbReference type="Proteomes" id="UP000485621">
    <property type="component" value="Unassembled WGS sequence"/>
</dbReference>